<accession>A0A165YNQ4</accession>
<organism evidence="1 2">
    <name type="scientific">Athelia psychrophila</name>
    <dbReference type="NCBI Taxonomy" id="1759441"/>
    <lineage>
        <taxon>Eukaryota</taxon>
        <taxon>Fungi</taxon>
        <taxon>Dikarya</taxon>
        <taxon>Basidiomycota</taxon>
        <taxon>Agaricomycotina</taxon>
        <taxon>Agaricomycetes</taxon>
        <taxon>Agaricomycetidae</taxon>
        <taxon>Atheliales</taxon>
        <taxon>Atheliaceae</taxon>
        <taxon>Athelia</taxon>
    </lineage>
</organism>
<dbReference type="AlphaFoldDB" id="A0A165YNQ4"/>
<reference evidence="1 2" key="1">
    <citation type="journal article" date="2016" name="Mol. Biol. Evol.">
        <title>Comparative Genomics of Early-Diverging Mushroom-Forming Fungi Provides Insights into the Origins of Lignocellulose Decay Capabilities.</title>
        <authorList>
            <person name="Nagy L.G."/>
            <person name="Riley R."/>
            <person name="Tritt A."/>
            <person name="Adam C."/>
            <person name="Daum C."/>
            <person name="Floudas D."/>
            <person name="Sun H."/>
            <person name="Yadav J.S."/>
            <person name="Pangilinan J."/>
            <person name="Larsson K.H."/>
            <person name="Matsuura K."/>
            <person name="Barry K."/>
            <person name="Labutti K."/>
            <person name="Kuo R."/>
            <person name="Ohm R.A."/>
            <person name="Bhattacharya S.S."/>
            <person name="Shirouzu T."/>
            <person name="Yoshinaga Y."/>
            <person name="Martin F.M."/>
            <person name="Grigoriev I.V."/>
            <person name="Hibbett D.S."/>
        </authorList>
    </citation>
    <scope>NUCLEOTIDE SEQUENCE [LARGE SCALE GENOMIC DNA]</scope>
    <source>
        <strain evidence="1 2">CBS 109695</strain>
    </source>
</reference>
<sequence>MSSARTLGRPWVRVFAGGKTGLVTGVNLVELGDDVDMNDISVVVHINSRGNFALTQCRKPRVPYTP</sequence>
<evidence type="ECO:0000313" key="1">
    <source>
        <dbReference type="EMBL" id="KZP09753.1"/>
    </source>
</evidence>
<name>A0A165YNQ4_9AGAM</name>
<keyword evidence="2" id="KW-1185">Reference proteome</keyword>
<dbReference type="OrthoDB" id="3633556at2759"/>
<proteinExistence type="predicted"/>
<evidence type="ECO:0000313" key="2">
    <source>
        <dbReference type="Proteomes" id="UP000076532"/>
    </source>
</evidence>
<dbReference type="EMBL" id="KV417693">
    <property type="protein sequence ID" value="KZP09753.1"/>
    <property type="molecule type" value="Genomic_DNA"/>
</dbReference>
<protein>
    <submittedName>
        <fullName evidence="1">Uncharacterized protein</fullName>
    </submittedName>
</protein>
<dbReference type="Proteomes" id="UP000076532">
    <property type="component" value="Unassembled WGS sequence"/>
</dbReference>
<gene>
    <name evidence="1" type="ORF">FIBSPDRAFT_963703</name>
</gene>